<dbReference type="KEGG" id="pavi:110762078"/>
<dbReference type="PANTHER" id="PTHR12396:SF38">
    <property type="entry name" value="METHYL-CPG-BINDING DOMAIN-CONTAINING PROTEIN 7"/>
    <property type="match status" value="1"/>
</dbReference>
<dbReference type="RefSeq" id="XP_021820371.1">
    <property type="nucleotide sequence ID" value="XM_021964679.1"/>
</dbReference>
<evidence type="ECO:0000256" key="5">
    <source>
        <dbReference type="ARBA" id="ARBA00023242"/>
    </source>
</evidence>
<evidence type="ECO:0000259" key="7">
    <source>
        <dbReference type="PROSITE" id="PS50982"/>
    </source>
</evidence>
<protein>
    <submittedName>
        <fullName evidence="9">Methyl-CpG-binding domain-containing protein 7-like</fullName>
    </submittedName>
</protein>
<evidence type="ECO:0000256" key="3">
    <source>
        <dbReference type="ARBA" id="ARBA00023125"/>
    </source>
</evidence>
<keyword evidence="5" id="KW-0539">Nucleus</keyword>
<dbReference type="PROSITE" id="PS50982">
    <property type="entry name" value="MBD"/>
    <property type="match status" value="1"/>
</dbReference>
<dbReference type="InterPro" id="IPR016177">
    <property type="entry name" value="DNA-bd_dom_sf"/>
</dbReference>
<evidence type="ECO:0000256" key="2">
    <source>
        <dbReference type="ARBA" id="ARBA00023015"/>
    </source>
</evidence>
<keyword evidence="8" id="KW-1185">Reference proteome</keyword>
<keyword evidence="2" id="KW-0805">Transcription regulation</keyword>
<evidence type="ECO:0000313" key="9">
    <source>
        <dbReference type="RefSeq" id="XP_021820371.1"/>
    </source>
</evidence>
<dbReference type="SUPFAM" id="SSF54171">
    <property type="entry name" value="DNA-binding domain"/>
    <property type="match status" value="2"/>
</dbReference>
<keyword evidence="4" id="KW-0804">Transcription</keyword>
<sequence length="276" mass="31158">MRMRKSSQSKPIPHLTMRPAEDDEEEEEEPSSSSKRKLQMVTTSLFKLPDGWSVEEKRRPLSNSCNPGQIDRYYYEPDTGLKFRSLAAVQRYLTEGQIDTHTIRSKPGSEYTIQNKLSTNRNTSSFLLPDDWEIVEKRRYNSAAVDKTYIEPGTGQRFRSLRAVERYLTGANEYTSLKPLLSPGSGRQKMKSLGEIQYQKVVSSSAKINISGENDRPSKLNFGIPPAKVNWVLGGPGGSMWNPFMEDSKVPDSIKQKWSETFVSAIYGGNISAPSF</sequence>
<dbReference type="Pfam" id="PF01429">
    <property type="entry name" value="MBD"/>
    <property type="match status" value="2"/>
</dbReference>
<feature type="region of interest" description="Disordered" evidence="6">
    <location>
        <begin position="1"/>
        <end position="40"/>
    </location>
</feature>
<evidence type="ECO:0000256" key="1">
    <source>
        <dbReference type="ARBA" id="ARBA00004123"/>
    </source>
</evidence>
<dbReference type="GO" id="GO:0003677">
    <property type="term" value="F:DNA binding"/>
    <property type="evidence" value="ECO:0007669"/>
    <property type="project" value="UniProtKB-KW"/>
</dbReference>
<dbReference type="AlphaFoldDB" id="A0A6P5T1Q7"/>
<feature type="compositionally biased region" description="Acidic residues" evidence="6">
    <location>
        <begin position="21"/>
        <end position="30"/>
    </location>
</feature>
<organism evidence="8 9">
    <name type="scientific">Prunus avium</name>
    <name type="common">Cherry</name>
    <name type="synonym">Cerasus avium</name>
    <dbReference type="NCBI Taxonomy" id="42229"/>
    <lineage>
        <taxon>Eukaryota</taxon>
        <taxon>Viridiplantae</taxon>
        <taxon>Streptophyta</taxon>
        <taxon>Embryophyta</taxon>
        <taxon>Tracheophyta</taxon>
        <taxon>Spermatophyta</taxon>
        <taxon>Magnoliopsida</taxon>
        <taxon>eudicotyledons</taxon>
        <taxon>Gunneridae</taxon>
        <taxon>Pentapetalae</taxon>
        <taxon>rosids</taxon>
        <taxon>fabids</taxon>
        <taxon>Rosales</taxon>
        <taxon>Rosaceae</taxon>
        <taxon>Amygdaloideae</taxon>
        <taxon>Amygdaleae</taxon>
        <taxon>Prunus</taxon>
    </lineage>
</organism>
<proteinExistence type="predicted"/>
<dbReference type="Gene3D" id="3.30.890.10">
    <property type="entry name" value="Methyl-cpg-binding Protein 2, Chain A"/>
    <property type="match status" value="2"/>
</dbReference>
<evidence type="ECO:0000256" key="4">
    <source>
        <dbReference type="ARBA" id="ARBA00023163"/>
    </source>
</evidence>
<comment type="subcellular location">
    <subcellularLocation>
        <location evidence="1">Nucleus</location>
    </subcellularLocation>
</comment>
<reference evidence="9" key="1">
    <citation type="submission" date="2025-08" db="UniProtKB">
        <authorList>
            <consortium name="RefSeq"/>
        </authorList>
    </citation>
    <scope>IDENTIFICATION</scope>
</reference>
<dbReference type="GeneID" id="110762078"/>
<evidence type="ECO:0000313" key="8">
    <source>
        <dbReference type="Proteomes" id="UP000515124"/>
    </source>
</evidence>
<keyword evidence="3" id="KW-0238">DNA-binding</keyword>
<dbReference type="Proteomes" id="UP000515124">
    <property type="component" value="Unplaced"/>
</dbReference>
<dbReference type="InterPro" id="IPR001739">
    <property type="entry name" value="Methyl_CpG_DNA-bd"/>
</dbReference>
<accession>A0A6P5T1Q7</accession>
<gene>
    <name evidence="9" type="primary">LOC110762078</name>
</gene>
<dbReference type="GO" id="GO:0005634">
    <property type="term" value="C:nucleus"/>
    <property type="evidence" value="ECO:0007669"/>
    <property type="project" value="UniProtKB-SubCell"/>
</dbReference>
<dbReference type="PANTHER" id="PTHR12396">
    <property type="entry name" value="METHYL-CPG BINDING PROTEIN, MBD"/>
    <property type="match status" value="1"/>
</dbReference>
<feature type="domain" description="MBD" evidence="7">
    <location>
        <begin position="38"/>
        <end position="118"/>
    </location>
</feature>
<evidence type="ECO:0000256" key="6">
    <source>
        <dbReference type="SAM" id="MobiDB-lite"/>
    </source>
</evidence>
<name>A0A6P5T1Q7_PRUAV</name>